<gene>
    <name evidence="8" type="ORF">ZMTM_17280</name>
</gene>
<evidence type="ECO:0000256" key="6">
    <source>
        <dbReference type="ARBA" id="ARBA00037937"/>
    </source>
</evidence>
<reference evidence="8" key="1">
    <citation type="journal article" date="2021" name="Arch. Microbiol.">
        <title>Methyloradius palustris gen. nov., sp. nov., a methanol-oxidizing bacterium isolated from snow.</title>
        <authorList>
            <person name="Miyadera T."/>
            <person name="Kojima H."/>
            <person name="Fukui M."/>
        </authorList>
    </citation>
    <scope>NUCLEOTIDE SEQUENCE</scope>
    <source>
        <strain evidence="8">Zm11</strain>
    </source>
</reference>
<keyword evidence="1 7" id="KW-1003">Cell membrane</keyword>
<dbReference type="GO" id="GO:0044781">
    <property type="term" value="P:bacterial-type flagellum organization"/>
    <property type="evidence" value="ECO:0007669"/>
    <property type="project" value="UniProtKB-UniRule"/>
</dbReference>
<evidence type="ECO:0000313" key="8">
    <source>
        <dbReference type="EMBL" id="BCM25469.1"/>
    </source>
</evidence>
<name>A0A8D5JWU7_9PROT</name>
<dbReference type="NCBIfam" id="TIGR03500">
    <property type="entry name" value="FliO_TIGR"/>
    <property type="match status" value="1"/>
</dbReference>
<evidence type="ECO:0000256" key="4">
    <source>
        <dbReference type="ARBA" id="ARBA00023136"/>
    </source>
</evidence>
<comment type="subcellular location">
    <subcellularLocation>
        <location evidence="7">Cell membrane</location>
    </subcellularLocation>
    <subcellularLocation>
        <location evidence="7">Bacterial flagellum basal body</location>
    </subcellularLocation>
</comment>
<dbReference type="RefSeq" id="WP_221763555.1">
    <property type="nucleotide sequence ID" value="NZ_AP024110.1"/>
</dbReference>
<dbReference type="GO" id="GO:0009425">
    <property type="term" value="C:bacterial-type flagellum basal body"/>
    <property type="evidence" value="ECO:0007669"/>
    <property type="project" value="UniProtKB-SubCell"/>
</dbReference>
<proteinExistence type="inferred from homology"/>
<dbReference type="Proteomes" id="UP000826722">
    <property type="component" value="Chromosome"/>
</dbReference>
<accession>A0A8D5JWU7</accession>
<dbReference type="EMBL" id="AP024110">
    <property type="protein sequence ID" value="BCM25469.1"/>
    <property type="molecule type" value="Genomic_DNA"/>
</dbReference>
<feature type="transmembrane region" description="Helical" evidence="7">
    <location>
        <begin position="44"/>
        <end position="61"/>
    </location>
</feature>
<dbReference type="InterPro" id="IPR022781">
    <property type="entry name" value="Flagellar_biosynth_FliO"/>
</dbReference>
<keyword evidence="5 7" id="KW-0975">Bacterial flagellum</keyword>
<keyword evidence="2 7" id="KW-0812">Transmembrane</keyword>
<keyword evidence="3 7" id="KW-1133">Transmembrane helix</keyword>
<evidence type="ECO:0000256" key="7">
    <source>
        <dbReference type="RuleBase" id="RU362064"/>
    </source>
</evidence>
<dbReference type="KEGG" id="mpau:ZMTM_17280"/>
<sequence length="154" mass="16267">MLPKLARFVCLPLLTSLISILVVNDVLAATVNTPTPATSALKMILGLAVVLGIMALIAWALKRLTPIGNSQTSVAKIVGGVSVGTRERVVVIEIADRWIVVGVAPGQVNALADIAAGSIDMPTSDTTNPHGLMSHPFAKWLKKSLDKPENNELR</sequence>
<evidence type="ECO:0000313" key="9">
    <source>
        <dbReference type="Proteomes" id="UP000826722"/>
    </source>
</evidence>
<keyword evidence="9" id="KW-1185">Reference proteome</keyword>
<evidence type="ECO:0000256" key="2">
    <source>
        <dbReference type="ARBA" id="ARBA00022692"/>
    </source>
</evidence>
<keyword evidence="4 7" id="KW-0472">Membrane</keyword>
<dbReference type="Pfam" id="PF04347">
    <property type="entry name" value="FliO"/>
    <property type="match status" value="1"/>
</dbReference>
<dbReference type="AlphaFoldDB" id="A0A8D5JWU7"/>
<organism evidence="8 9">
    <name type="scientific">Methyloradius palustris</name>
    <dbReference type="NCBI Taxonomy" id="2778876"/>
    <lineage>
        <taxon>Bacteria</taxon>
        <taxon>Pseudomonadati</taxon>
        <taxon>Pseudomonadota</taxon>
        <taxon>Betaproteobacteria</taxon>
        <taxon>Nitrosomonadales</taxon>
        <taxon>Methylophilaceae</taxon>
        <taxon>Methyloradius</taxon>
    </lineage>
</organism>
<evidence type="ECO:0000256" key="3">
    <source>
        <dbReference type="ARBA" id="ARBA00022989"/>
    </source>
</evidence>
<dbReference type="PANTHER" id="PTHR38766:SF1">
    <property type="entry name" value="FLAGELLAR PROTEIN FLIO"/>
    <property type="match status" value="1"/>
</dbReference>
<dbReference type="InterPro" id="IPR052205">
    <property type="entry name" value="FliO/MopB"/>
</dbReference>
<dbReference type="PANTHER" id="PTHR38766">
    <property type="entry name" value="FLAGELLAR PROTEIN FLIO"/>
    <property type="match status" value="1"/>
</dbReference>
<comment type="similarity">
    <text evidence="6 7">Belongs to the FliO/MopB family.</text>
</comment>
<evidence type="ECO:0000256" key="1">
    <source>
        <dbReference type="ARBA" id="ARBA00022475"/>
    </source>
</evidence>
<dbReference type="GO" id="GO:0005886">
    <property type="term" value="C:plasma membrane"/>
    <property type="evidence" value="ECO:0007669"/>
    <property type="project" value="UniProtKB-SubCell"/>
</dbReference>
<evidence type="ECO:0000256" key="5">
    <source>
        <dbReference type="ARBA" id="ARBA00023143"/>
    </source>
</evidence>
<protein>
    <recommendedName>
        <fullName evidence="7">Flagellar protein</fullName>
    </recommendedName>
</protein>